<dbReference type="InterPro" id="IPR014015">
    <property type="entry name" value="Helicase_SF3_DNA-vir"/>
</dbReference>
<evidence type="ECO:0000256" key="1">
    <source>
        <dbReference type="ARBA" id="ARBA00022741"/>
    </source>
</evidence>
<dbReference type="InterPro" id="IPR045455">
    <property type="entry name" value="NrS-1_pol-like_helicase"/>
</dbReference>
<keyword evidence="7" id="KW-1185">Reference proteome</keyword>
<dbReference type="InterPro" id="IPR027417">
    <property type="entry name" value="P-loop_NTPase"/>
</dbReference>
<sequence>MTVRFVPIGDSDDDGAPGQLIDAPPSPRADRKLSSHLRIAKRFASEYRDQFIFVKGIGWHYWKGTHFELSERGEVEQALHSLIEDQWMEAMSDAALQRDFKAAQTASGGRGVLEIASTLEIFAFTVKDVDADPYLLNLANGTYDLRTGQLQPHSPENRLTKVARGAYDPGASALAWQKFLNRSMPDPELRAYLQRYVGVALLGKVIEHTLLVLLGQGRNGKGVFYGAISHALGDYAKTPDPEIFMKNAGTHPTGQMDLFGARWAVVSETSGGRQLAADTVKRLTGGDKIAARKMRQDFVEFDPSHTAVLVTNHLPKVSGGDMALWERLKIVPFDAVIPEHERDPHLGEQLQLEADGILAWAIQGWSDYQRGGGLRTPEKVRFVTEEYRTDADEIANFIADSCWADPSGYVVKKRLHEAWEVWRSIQTSGVQAIGRLDFYKSVERAGYTVIKVAGNQQAFAGIVLK</sequence>
<dbReference type="AlphaFoldDB" id="A0A542Y4I0"/>
<keyword evidence="3" id="KW-0067">ATP-binding</keyword>
<dbReference type="Pfam" id="PF08706">
    <property type="entry name" value="D5_N"/>
    <property type="match status" value="1"/>
</dbReference>
<dbReference type="Gene3D" id="3.40.50.300">
    <property type="entry name" value="P-loop containing nucleotide triphosphate hydrolases"/>
    <property type="match status" value="1"/>
</dbReference>
<dbReference type="SUPFAM" id="SSF52540">
    <property type="entry name" value="P-loop containing nucleoside triphosphate hydrolases"/>
    <property type="match status" value="1"/>
</dbReference>
<dbReference type="EMBL" id="VFON01000001">
    <property type="protein sequence ID" value="TQL42977.1"/>
    <property type="molecule type" value="Genomic_DNA"/>
</dbReference>
<evidence type="ECO:0000259" key="5">
    <source>
        <dbReference type="PROSITE" id="PS51206"/>
    </source>
</evidence>
<dbReference type="PANTHER" id="PTHR35372:SF2">
    <property type="entry name" value="SF3 HELICASE DOMAIN-CONTAINING PROTEIN"/>
    <property type="match status" value="1"/>
</dbReference>
<dbReference type="GO" id="GO:0005524">
    <property type="term" value="F:ATP binding"/>
    <property type="evidence" value="ECO:0007669"/>
    <property type="project" value="UniProtKB-KW"/>
</dbReference>
<dbReference type="InterPro" id="IPR014818">
    <property type="entry name" value="Phage/plasmid_primase_P4_C"/>
</dbReference>
<dbReference type="OrthoDB" id="9763644at2"/>
<organism evidence="6 7">
    <name type="scientific">Leucobacter komagatae</name>
    <dbReference type="NCBI Taxonomy" id="55969"/>
    <lineage>
        <taxon>Bacteria</taxon>
        <taxon>Bacillati</taxon>
        <taxon>Actinomycetota</taxon>
        <taxon>Actinomycetes</taxon>
        <taxon>Micrococcales</taxon>
        <taxon>Microbacteriaceae</taxon>
        <taxon>Leucobacter</taxon>
    </lineage>
</organism>
<dbReference type="NCBIfam" id="TIGR01613">
    <property type="entry name" value="primase_Cterm"/>
    <property type="match status" value="1"/>
</dbReference>
<reference evidence="6 7" key="1">
    <citation type="submission" date="2019-06" db="EMBL/GenBank/DDBJ databases">
        <title>Sequencing the genomes of 1000 actinobacteria strains.</title>
        <authorList>
            <person name="Klenk H.-P."/>
        </authorList>
    </citation>
    <scope>NUCLEOTIDE SEQUENCE [LARGE SCALE GENOMIC DNA]</scope>
    <source>
        <strain evidence="6 7">DSM 8803</strain>
    </source>
</reference>
<protein>
    <submittedName>
        <fullName evidence="6">Putative DNA primase/helicase</fullName>
    </submittedName>
</protein>
<dbReference type="SMART" id="SM00885">
    <property type="entry name" value="D5_N"/>
    <property type="match status" value="1"/>
</dbReference>
<evidence type="ECO:0000256" key="3">
    <source>
        <dbReference type="ARBA" id="ARBA00022840"/>
    </source>
</evidence>
<evidence type="ECO:0000256" key="2">
    <source>
        <dbReference type="ARBA" id="ARBA00022801"/>
    </source>
</evidence>
<accession>A0A542Y4I0</accession>
<proteinExistence type="predicted"/>
<dbReference type="GO" id="GO:0016787">
    <property type="term" value="F:hydrolase activity"/>
    <property type="evidence" value="ECO:0007669"/>
    <property type="project" value="UniProtKB-KW"/>
</dbReference>
<feature type="domain" description="SF3 helicase" evidence="5">
    <location>
        <begin position="188"/>
        <end position="346"/>
    </location>
</feature>
<keyword evidence="1" id="KW-0547">Nucleotide-binding</keyword>
<dbReference type="GO" id="GO:0004386">
    <property type="term" value="F:helicase activity"/>
    <property type="evidence" value="ECO:0007669"/>
    <property type="project" value="UniProtKB-KW"/>
</dbReference>
<keyword evidence="2" id="KW-0378">Hydrolase</keyword>
<name>A0A542Y4I0_9MICO</name>
<evidence type="ECO:0000313" key="6">
    <source>
        <dbReference type="EMBL" id="TQL42977.1"/>
    </source>
</evidence>
<dbReference type="Pfam" id="PF19263">
    <property type="entry name" value="DUF5906"/>
    <property type="match status" value="1"/>
</dbReference>
<dbReference type="InterPro" id="IPR051620">
    <property type="entry name" value="ORF904-like_C"/>
</dbReference>
<keyword evidence="6" id="KW-0347">Helicase</keyword>
<feature type="region of interest" description="Disordered" evidence="4">
    <location>
        <begin position="1"/>
        <end position="30"/>
    </location>
</feature>
<dbReference type="PROSITE" id="PS51206">
    <property type="entry name" value="SF3_HELICASE_1"/>
    <property type="match status" value="1"/>
</dbReference>
<evidence type="ECO:0000313" key="7">
    <source>
        <dbReference type="Proteomes" id="UP000319094"/>
    </source>
</evidence>
<dbReference type="RefSeq" id="WP_141886355.1">
    <property type="nucleotide sequence ID" value="NZ_BAAAUY010000005.1"/>
</dbReference>
<comment type="caution">
    <text evidence="6">The sequence shown here is derived from an EMBL/GenBank/DDBJ whole genome shotgun (WGS) entry which is preliminary data.</text>
</comment>
<dbReference type="PANTHER" id="PTHR35372">
    <property type="entry name" value="ATP BINDING PROTEIN-RELATED"/>
    <property type="match status" value="1"/>
</dbReference>
<dbReference type="InterPro" id="IPR006500">
    <property type="entry name" value="Helicase_put_C_phage/plasmid"/>
</dbReference>
<dbReference type="Proteomes" id="UP000319094">
    <property type="component" value="Unassembled WGS sequence"/>
</dbReference>
<gene>
    <name evidence="6" type="ORF">FB468_0988</name>
</gene>
<evidence type="ECO:0000256" key="4">
    <source>
        <dbReference type="SAM" id="MobiDB-lite"/>
    </source>
</evidence>